<dbReference type="OrthoDB" id="9805017at2"/>
<keyword evidence="3" id="KW-1185">Reference proteome</keyword>
<dbReference type="GO" id="GO:0005509">
    <property type="term" value="F:calcium ion binding"/>
    <property type="evidence" value="ECO:0007669"/>
    <property type="project" value="InterPro"/>
</dbReference>
<accession>A0A2K8Z8R4</accession>
<dbReference type="Proteomes" id="UP000232883">
    <property type="component" value="Chromosome"/>
</dbReference>
<dbReference type="Pfam" id="PF17963">
    <property type="entry name" value="Big_9"/>
    <property type="match status" value="7"/>
</dbReference>
<evidence type="ECO:0000313" key="2">
    <source>
        <dbReference type="EMBL" id="AUD06240.1"/>
    </source>
</evidence>
<dbReference type="EMBL" id="CP025096">
    <property type="protein sequence ID" value="AUD06240.1"/>
    <property type="molecule type" value="Genomic_DNA"/>
</dbReference>
<evidence type="ECO:0000313" key="3">
    <source>
        <dbReference type="Proteomes" id="UP000232883"/>
    </source>
</evidence>
<protein>
    <recommendedName>
        <fullName evidence="4">Tandem-95 repeat protein</fullName>
    </recommendedName>
</protein>
<gene>
    <name evidence="2" type="ORF">CWM47_32995</name>
</gene>
<dbReference type="NCBIfam" id="NF012211">
    <property type="entry name" value="tand_rpt_95"/>
    <property type="match status" value="6"/>
</dbReference>
<dbReference type="KEGG" id="spir:CWM47_32995"/>
<name>A0A2K8Z8R4_9BACT</name>
<dbReference type="InterPro" id="IPR013783">
    <property type="entry name" value="Ig-like_fold"/>
</dbReference>
<dbReference type="InterPro" id="IPR028974">
    <property type="entry name" value="TSP_type-3_rpt"/>
</dbReference>
<organism evidence="2 3">
    <name type="scientific">Spirosoma pollinicola</name>
    <dbReference type="NCBI Taxonomy" id="2057025"/>
    <lineage>
        <taxon>Bacteria</taxon>
        <taxon>Pseudomonadati</taxon>
        <taxon>Bacteroidota</taxon>
        <taxon>Cytophagia</taxon>
        <taxon>Cytophagales</taxon>
        <taxon>Cytophagaceae</taxon>
        <taxon>Spirosoma</taxon>
    </lineage>
</organism>
<proteinExistence type="predicted"/>
<evidence type="ECO:0000256" key="1">
    <source>
        <dbReference type="SAM" id="MobiDB-lite"/>
    </source>
</evidence>
<feature type="region of interest" description="Disordered" evidence="1">
    <location>
        <begin position="286"/>
        <end position="306"/>
    </location>
</feature>
<reference evidence="2 3" key="1">
    <citation type="submission" date="2017-11" db="EMBL/GenBank/DDBJ databases">
        <title>Taxonomic description and genome sequences of Spirosoma HA7 sp. nov., isolated from pollen microhabitat of Corylus avellana.</title>
        <authorList>
            <person name="Ambika Manirajan B."/>
            <person name="Suarez C."/>
            <person name="Ratering S."/>
            <person name="Geissler-Plaum R."/>
            <person name="Cardinale M."/>
            <person name="Sylvia S."/>
        </authorList>
    </citation>
    <scope>NUCLEOTIDE SEQUENCE [LARGE SCALE GENOMIC DNA]</scope>
    <source>
        <strain evidence="2 3">HA7</strain>
    </source>
</reference>
<dbReference type="Gene3D" id="2.60.40.3440">
    <property type="match status" value="6"/>
</dbReference>
<evidence type="ECO:0008006" key="4">
    <source>
        <dbReference type="Google" id="ProtNLM"/>
    </source>
</evidence>
<dbReference type="Gene3D" id="2.60.40.10">
    <property type="entry name" value="Immunoglobulins"/>
    <property type="match status" value="1"/>
</dbReference>
<sequence>MAPCRTGKTSIRLYRQLGWGINCMKQDYYYYHTRKNPIQGLSSLELANQRPVPIWLDNEEFLQGNKANRRFMKLLSTRPGRWLDYVRFNGSSLAFKSIAMLFMGLLALGQMSYAQTCNIVTNGTFAGGTSTGWTSSGGWQFQTSPAVRAFNNTDGAVNQDLSQTLTGLNGGPVAHQVTVSFDLILQQAGQDATAITQASLQVLLNGVVYATFNNPTATGAATGKVTVTMANGASISGFDNLQFPGGTTGNSVTDAGIAIVIPWPAGSPNNAALTFRFNSPYSNSSGGTVASGTGNGQGGDDFGLENVGSTGNAASAPTLSSGSIAISCPAATANINSLLTSTATGILWYTNNAHTGTAYATPTAAVAGTYYGFYNTSGCYTPASVAVSVTGVCITCTAGTTAPILSASTKANTCPATTVDLSTLTASNTPANTALAWFTAPTATSANAVSNPASVAAGTYYAAFYDSVSKCYSPTTAVTATLKNCLDSDNDGIPDVDDLDDDNDGIPDTIESGIACVGGDGNVNYKSWTLAELASGNAFFTSTTLHRNSPTGTLKYGDFPDFTASAATTSGTIPVVFGQTPWVDVPNGGADPNDGNFTQIEGFISLPCYSTSLKIRTLASGSPASVGTVRETFTTLHLALDASGNPTFNTTDLKEVSYQKVDFNGNIVNSTEYTFANTTSSGQWVRFGDAISDGADYYGAIIQWNVDGTGWVNVPASAFSSTSTGLIAGCASLDSDGDGIVNSLDTDSDNDGCSDAYEAGATTSKIANFQFPAASVGTNGLTNLKETVADNGILNYTPTYTQLALASFLNACADSDGDGISDLADLDDDNDGILDAVEAPDCYYTATEANTIQAISSIYPAPEPFQELYDGLATKLFNFTGSTMVVGDAIFTIVYPTAVKLTSISVSDNITTITATRARLDGSKDGVTWLELTSADVNLSTSPVVFTANSNIGEYQYYRIRNTIGGNLTTGNTIGEITSVLDASYIPSLHPKSVCTADTDGDGIFNSLDLDSDGDGCPDAIEGGAAFKIGNITPVGALTGTVSSATATYGVPTQAGAGQTIGSSQNAAVKDIDCTVPPTLMITGPANLTTTNTNPPVSGTATPGASVTVNGQNGQKCVTTADAITGAWTCSSLTFTVGSQTVTAVASNTAGVSNTAAASFTVVGCAFPAVGGTATYAGGAICPTNNAGTITLTGQTGGVVKWQTSTDGGTTWVDLPNSATNKYYTFYNAVNNQQYRAVLNTGGAGCPDAYSNPATITTSAGACTSPTCDKTAGTIVFGATPAVSGSNYTNMMVLINASGLIQYISAPGSPSLTGVAAGDYFVYQITYDNTVTPLPTISTGINLSAIGGACVALSNQLAVKVCPASLPPVVKPDIATTNINTPVSGNVLTNDTDPNAGGSLTASLLGQPTSGTVTMNPNGSYTYTPPTGFTGVASFCYSVTNTAGLSSSACAAITVVPGPSLIYNNAPIANNDNSQVTSGQSVTINVAANDTDPDSATSLNGQLNTPTLGSPSVGTASLNPDGTVKYTAPANFTGVVTLPYTICDKGTPPLCSSAIITINVQPTPPVGTTLSPIAGDDALITTINTPKTGTVAANDSDPNSPALPLTYTTGQPASGTVIMTPTGSYTYTPAPGFVGPASFTYNVCNSAGKCAAATVNVDVLVPVALPPVATPDIANTNPDTPVSGNVLTNDSDPQNQPLVATLLSQPTSGTVVLNPNGTYTYTPPSGFTGVASFCYSVSNTAGLSSSACVTVNVNPVPSPNPAVDNAPIANNDNTQTTAGTSVTINVAANDTDPDSATTLNGQLSAPTIVSQPSVGVASVVNGKVVYTPPANFTGVVSFPYSICDKATPALCATAVVTVNVQPTPPVGTTLSPVAVDDALLTTKNTSATGTVAANDSDPNSPALPLTFTSGQPAHGTVVMGPNGTYAYIPATGYTGPDSFTYTACNTAGKCDVATVSVSVQPSTVTNPPVIIGQPIVTDQGNPITVCLPIIDADHLDSHTASICAQPGSGTATVVVNNTANTACVTYTPATTFTGATTVCIQVCDSQGNCVQTIIPITVIPTSQTIALPQPPVVVVVPIVTPKDSTAQVCMTIVDPNMGDVQSVTLCSSPTKGSVTATVNNTTNQVCVLYKPTPGSVGPDAVCLLVCDQSGLCTQVTVPVTIVDPTPPGTTPVAPVVTPTPIVVTAGQAITVCTAITDNVGDTHTATLCGQPASGVAQVGVNNVTHALCVTYTPGSTAPLNTTVCIQVCDQGGLCTTVILPITVLPAPKALLLPHVWLQGALFGVTSPTGLMRDDLRVKKYLPASSPYSSWTSITTVGPVSNTATVFGVTGNDAIVDWVFVELRSPSNFSLVVDSRPALVQRDGDIVEIDGTSAVAFSAVQGSYYVSVKHRNHLGVMTASAVPLSVTGTSVDFRTSATGTYRVTTSAINQSQVTVAQGVALWGGNVVYDKSVIYQGTTNDVSAIANQVKGPLNIAGNPSYILSGYYTGDVNLDGRTIYQGTGNDVNYIYLNVTKNHPGNAAGQNFFVIREQLP</sequence>
<dbReference type="SUPFAM" id="SSF103647">
    <property type="entry name" value="TSP type-3 repeat"/>
    <property type="match status" value="1"/>
</dbReference>